<dbReference type="Proteomes" id="UP000054279">
    <property type="component" value="Unassembled WGS sequence"/>
</dbReference>
<gene>
    <name evidence="1" type="ORF">M422DRAFT_195694</name>
</gene>
<evidence type="ECO:0000313" key="2">
    <source>
        <dbReference type="Proteomes" id="UP000054279"/>
    </source>
</evidence>
<proteinExistence type="predicted"/>
<dbReference type="EMBL" id="KN837620">
    <property type="protein sequence ID" value="KIJ23633.1"/>
    <property type="molecule type" value="Genomic_DNA"/>
</dbReference>
<name>A0A0C9T428_SPHS4</name>
<sequence>TRWNDPSNPAQIEEIILKIDIGPDFTDKQRRKVLRLVYEFVDTFALSLSEVIPVSFM</sequence>
<dbReference type="OrthoDB" id="3363652at2759"/>
<accession>A0A0C9T428</accession>
<evidence type="ECO:0000313" key="1">
    <source>
        <dbReference type="EMBL" id="KIJ23633.1"/>
    </source>
</evidence>
<feature type="non-terminal residue" evidence="1">
    <location>
        <position position="1"/>
    </location>
</feature>
<reference evidence="1 2" key="1">
    <citation type="submission" date="2014-06" db="EMBL/GenBank/DDBJ databases">
        <title>Evolutionary Origins and Diversification of the Mycorrhizal Mutualists.</title>
        <authorList>
            <consortium name="DOE Joint Genome Institute"/>
            <consortium name="Mycorrhizal Genomics Consortium"/>
            <person name="Kohler A."/>
            <person name="Kuo A."/>
            <person name="Nagy L.G."/>
            <person name="Floudas D."/>
            <person name="Copeland A."/>
            <person name="Barry K.W."/>
            <person name="Cichocki N."/>
            <person name="Veneault-Fourrey C."/>
            <person name="LaButti K."/>
            <person name="Lindquist E.A."/>
            <person name="Lipzen A."/>
            <person name="Lundell T."/>
            <person name="Morin E."/>
            <person name="Murat C."/>
            <person name="Riley R."/>
            <person name="Ohm R."/>
            <person name="Sun H."/>
            <person name="Tunlid A."/>
            <person name="Henrissat B."/>
            <person name="Grigoriev I.V."/>
            <person name="Hibbett D.S."/>
            <person name="Martin F."/>
        </authorList>
    </citation>
    <scope>NUCLEOTIDE SEQUENCE [LARGE SCALE GENOMIC DNA]</scope>
    <source>
        <strain evidence="1 2">SS14</strain>
    </source>
</reference>
<protein>
    <submittedName>
        <fullName evidence="1">Uncharacterized protein</fullName>
    </submittedName>
</protein>
<organism evidence="1 2">
    <name type="scientific">Sphaerobolus stellatus (strain SS14)</name>
    <dbReference type="NCBI Taxonomy" id="990650"/>
    <lineage>
        <taxon>Eukaryota</taxon>
        <taxon>Fungi</taxon>
        <taxon>Dikarya</taxon>
        <taxon>Basidiomycota</taxon>
        <taxon>Agaricomycotina</taxon>
        <taxon>Agaricomycetes</taxon>
        <taxon>Phallomycetidae</taxon>
        <taxon>Geastrales</taxon>
        <taxon>Sphaerobolaceae</taxon>
        <taxon>Sphaerobolus</taxon>
    </lineage>
</organism>
<dbReference type="HOGENOM" id="CLU_205603_0_0_1"/>
<keyword evidence="2" id="KW-1185">Reference proteome</keyword>
<dbReference type="AlphaFoldDB" id="A0A0C9T428"/>